<feature type="transmembrane region" description="Helical" evidence="1">
    <location>
        <begin position="12"/>
        <end position="38"/>
    </location>
</feature>
<evidence type="ECO:0000313" key="3">
    <source>
        <dbReference type="Proteomes" id="UP001230933"/>
    </source>
</evidence>
<keyword evidence="2" id="KW-0614">Plasmid</keyword>
<gene>
    <name evidence="2" type="ORF">QIE55_33245</name>
</gene>
<keyword evidence="1" id="KW-0472">Membrane</keyword>
<geneLocation type="plasmid" evidence="2 3">
    <name>pMGMM8_4</name>
</geneLocation>
<accession>A0AAX3ZZ68</accession>
<evidence type="ECO:0000256" key="1">
    <source>
        <dbReference type="SAM" id="Phobius"/>
    </source>
</evidence>
<keyword evidence="1" id="KW-0812">Transmembrane</keyword>
<dbReference type="AlphaFoldDB" id="A0AAX3ZZ68"/>
<sequence>MSILIIGVVVLVAWKIGSFVARFLGGLLIILTIAGLIWGGPHFGEMNAPLALAVGLGLWLFGHWLFAFKNKGWRSSLALRVFSLPILRLLAPVPTNHIPAQPVWVD</sequence>
<name>A0AAX3ZZ68_RHOER</name>
<proteinExistence type="predicted"/>
<feature type="transmembrane region" description="Helical" evidence="1">
    <location>
        <begin position="50"/>
        <end position="68"/>
    </location>
</feature>
<keyword evidence="1" id="KW-1133">Transmembrane helix</keyword>
<protein>
    <submittedName>
        <fullName evidence="2">Uncharacterized protein</fullName>
    </submittedName>
</protein>
<organism evidence="2 3">
    <name type="scientific">Rhodococcus erythropolis</name>
    <name type="common">Arthrobacter picolinophilus</name>
    <dbReference type="NCBI Taxonomy" id="1833"/>
    <lineage>
        <taxon>Bacteria</taxon>
        <taxon>Bacillati</taxon>
        <taxon>Actinomycetota</taxon>
        <taxon>Actinomycetes</taxon>
        <taxon>Mycobacteriales</taxon>
        <taxon>Nocardiaceae</taxon>
        <taxon>Rhodococcus</taxon>
        <taxon>Rhodococcus erythropolis group</taxon>
    </lineage>
</organism>
<dbReference type="Proteomes" id="UP001230933">
    <property type="component" value="Plasmid pMGMM8_4"/>
</dbReference>
<reference evidence="2" key="1">
    <citation type="submission" date="2023-08" db="EMBL/GenBank/DDBJ databases">
        <title>Isolation and Characterization of Rhodococcus erythropolis MGMM8.</title>
        <authorList>
            <person name="Diabankana R.G.C."/>
            <person name="Afordoanyi D.M."/>
            <person name="Validov S.Z."/>
        </authorList>
    </citation>
    <scope>NUCLEOTIDE SEQUENCE</scope>
    <source>
        <strain evidence="2">MGMM8</strain>
        <plasmid evidence="2">pMGMM8_4</plasmid>
    </source>
</reference>
<dbReference type="RefSeq" id="WP_308372701.1">
    <property type="nucleotide sequence ID" value="NZ_CP133194.1"/>
</dbReference>
<evidence type="ECO:0000313" key="2">
    <source>
        <dbReference type="EMBL" id="WMN02195.1"/>
    </source>
</evidence>
<dbReference type="EMBL" id="CP133194">
    <property type="protein sequence ID" value="WMN02195.1"/>
    <property type="molecule type" value="Genomic_DNA"/>
</dbReference>